<comment type="similarity">
    <text evidence="1">Belongs to the LysR transcriptional regulatory family.</text>
</comment>
<dbReference type="InterPro" id="IPR000847">
    <property type="entry name" value="LysR_HTH_N"/>
</dbReference>
<reference evidence="6 7" key="1">
    <citation type="submission" date="2022-12" db="EMBL/GenBank/DDBJ databases">
        <title>Sphingomonas abieness sp. nov., an endophytic bacterium isolated from Abies koreana.</title>
        <authorList>
            <person name="Jiang L."/>
            <person name="Lee J."/>
        </authorList>
    </citation>
    <scope>NUCLEOTIDE SEQUENCE [LARGE SCALE GENOMIC DNA]</scope>
    <source>
        <strain evidence="7">PAMB 00755</strain>
    </source>
</reference>
<dbReference type="InterPro" id="IPR050176">
    <property type="entry name" value="LTTR"/>
</dbReference>
<dbReference type="Gene3D" id="3.40.190.10">
    <property type="entry name" value="Periplasmic binding protein-like II"/>
    <property type="match status" value="2"/>
</dbReference>
<dbReference type="InterPro" id="IPR036388">
    <property type="entry name" value="WH-like_DNA-bd_sf"/>
</dbReference>
<dbReference type="Pfam" id="PF03466">
    <property type="entry name" value="LysR_substrate"/>
    <property type="match status" value="1"/>
</dbReference>
<proteinExistence type="inferred from homology"/>
<dbReference type="EMBL" id="CP115174">
    <property type="protein sequence ID" value="WBO23888.1"/>
    <property type="molecule type" value="Genomic_DNA"/>
</dbReference>
<protein>
    <submittedName>
        <fullName evidence="6">LysR substrate-binding domain-containing protein</fullName>
    </submittedName>
</protein>
<feature type="domain" description="HTH lysR-type" evidence="5">
    <location>
        <begin position="5"/>
        <end position="62"/>
    </location>
</feature>
<evidence type="ECO:0000256" key="4">
    <source>
        <dbReference type="ARBA" id="ARBA00023163"/>
    </source>
</evidence>
<accession>A0ABY7NQU0</accession>
<keyword evidence="4" id="KW-0804">Transcription</keyword>
<evidence type="ECO:0000256" key="1">
    <source>
        <dbReference type="ARBA" id="ARBA00009437"/>
    </source>
</evidence>
<dbReference type="SUPFAM" id="SSF53850">
    <property type="entry name" value="Periplasmic binding protein-like II"/>
    <property type="match status" value="1"/>
</dbReference>
<dbReference type="SUPFAM" id="SSF46785">
    <property type="entry name" value="Winged helix' DNA-binding domain"/>
    <property type="match status" value="1"/>
</dbReference>
<evidence type="ECO:0000256" key="2">
    <source>
        <dbReference type="ARBA" id="ARBA00023015"/>
    </source>
</evidence>
<evidence type="ECO:0000313" key="7">
    <source>
        <dbReference type="Proteomes" id="UP001210865"/>
    </source>
</evidence>
<sequence>MMPNLDMDALRSLVMGVELGSFARAAEAVGRSQSAVSNHLRKLERQIGAPLVQKSGRGLVLTEAGSQLLASARRLLDLNDQAVVAARSSRLAGSVRFGLVADFADTWLTDLLRNFAQTYPDVEIEVQAEGSGQLRAALASHKLDLVLAWGNGQEASGGEHLADIPARWIAHPDWRRTADRSLTLVAFDLPCLFRAAGQQALDDAGISARVAFNSSSLAGLWAALDAGLGLTVRTPIGMPSSLAVLNETASGLPSLPSVALSLYRRKRLATPAERLAEMMRLAIRERFSFGLTC</sequence>
<dbReference type="Pfam" id="PF00126">
    <property type="entry name" value="HTH_1"/>
    <property type="match status" value="1"/>
</dbReference>
<dbReference type="PRINTS" id="PR00039">
    <property type="entry name" value="HTHLYSR"/>
</dbReference>
<gene>
    <name evidence="6" type="ORF">PBT88_07200</name>
</gene>
<dbReference type="RefSeq" id="WP_270078517.1">
    <property type="nucleotide sequence ID" value="NZ_CP115174.1"/>
</dbReference>
<evidence type="ECO:0000313" key="6">
    <source>
        <dbReference type="EMBL" id="WBO23888.1"/>
    </source>
</evidence>
<keyword evidence="7" id="KW-1185">Reference proteome</keyword>
<name>A0ABY7NQU0_9SPHN</name>
<keyword evidence="3" id="KW-0238">DNA-binding</keyword>
<dbReference type="PANTHER" id="PTHR30579">
    <property type="entry name" value="TRANSCRIPTIONAL REGULATOR"/>
    <property type="match status" value="1"/>
</dbReference>
<keyword evidence="2" id="KW-0805">Transcription regulation</keyword>
<dbReference type="InterPro" id="IPR005119">
    <property type="entry name" value="LysR_subst-bd"/>
</dbReference>
<evidence type="ECO:0000259" key="5">
    <source>
        <dbReference type="PROSITE" id="PS50931"/>
    </source>
</evidence>
<dbReference type="PANTHER" id="PTHR30579:SF7">
    <property type="entry name" value="HTH-TYPE TRANSCRIPTIONAL REGULATOR LRHA-RELATED"/>
    <property type="match status" value="1"/>
</dbReference>
<dbReference type="Proteomes" id="UP001210865">
    <property type="component" value="Chromosome"/>
</dbReference>
<evidence type="ECO:0000256" key="3">
    <source>
        <dbReference type="ARBA" id="ARBA00023125"/>
    </source>
</evidence>
<dbReference type="PROSITE" id="PS50931">
    <property type="entry name" value="HTH_LYSR"/>
    <property type="match status" value="1"/>
</dbReference>
<organism evidence="6 7">
    <name type="scientific">Sphingomonas abietis</name>
    <dbReference type="NCBI Taxonomy" id="3012344"/>
    <lineage>
        <taxon>Bacteria</taxon>
        <taxon>Pseudomonadati</taxon>
        <taxon>Pseudomonadota</taxon>
        <taxon>Alphaproteobacteria</taxon>
        <taxon>Sphingomonadales</taxon>
        <taxon>Sphingomonadaceae</taxon>
        <taxon>Sphingomonas</taxon>
    </lineage>
</organism>
<dbReference type="InterPro" id="IPR036390">
    <property type="entry name" value="WH_DNA-bd_sf"/>
</dbReference>
<dbReference type="Gene3D" id="1.10.10.10">
    <property type="entry name" value="Winged helix-like DNA-binding domain superfamily/Winged helix DNA-binding domain"/>
    <property type="match status" value="1"/>
</dbReference>